<keyword evidence="7" id="KW-1185">Reference proteome</keyword>
<feature type="region of interest" description="Disordered" evidence="4">
    <location>
        <begin position="1"/>
        <end position="35"/>
    </location>
</feature>
<evidence type="ECO:0000313" key="6">
    <source>
        <dbReference type="EMBL" id="PYH92657.1"/>
    </source>
</evidence>
<name>A0A319DEH4_9EURO</name>
<evidence type="ECO:0000256" key="3">
    <source>
        <dbReference type="PROSITE-ProRule" id="PRU10038"/>
    </source>
</evidence>
<protein>
    <recommendedName>
        <fullName evidence="5">Alpha/beta hydrolase fold-3 domain-containing protein</fullName>
    </recommendedName>
</protein>
<evidence type="ECO:0000313" key="7">
    <source>
        <dbReference type="Proteomes" id="UP000247810"/>
    </source>
</evidence>
<proteinExistence type="inferred from homology"/>
<evidence type="ECO:0000256" key="4">
    <source>
        <dbReference type="SAM" id="MobiDB-lite"/>
    </source>
</evidence>
<accession>A0A319DEH4</accession>
<dbReference type="STRING" id="1448320.A0A319DEH4"/>
<organism evidence="6 7">
    <name type="scientific">Aspergillus ellipticus CBS 707.79</name>
    <dbReference type="NCBI Taxonomy" id="1448320"/>
    <lineage>
        <taxon>Eukaryota</taxon>
        <taxon>Fungi</taxon>
        <taxon>Dikarya</taxon>
        <taxon>Ascomycota</taxon>
        <taxon>Pezizomycotina</taxon>
        <taxon>Eurotiomycetes</taxon>
        <taxon>Eurotiomycetidae</taxon>
        <taxon>Eurotiales</taxon>
        <taxon>Aspergillaceae</taxon>
        <taxon>Aspergillus</taxon>
        <taxon>Aspergillus subgen. Circumdati</taxon>
    </lineage>
</organism>
<dbReference type="Proteomes" id="UP000247810">
    <property type="component" value="Unassembled WGS sequence"/>
</dbReference>
<evidence type="ECO:0000259" key="5">
    <source>
        <dbReference type="Pfam" id="PF07859"/>
    </source>
</evidence>
<feature type="domain" description="Alpha/beta hydrolase fold-3" evidence="5">
    <location>
        <begin position="127"/>
        <end position="294"/>
    </location>
</feature>
<feature type="compositionally biased region" description="Low complexity" evidence="4">
    <location>
        <begin position="21"/>
        <end position="35"/>
    </location>
</feature>
<sequence>MIDFPHHLSPNHSPLPHPRHLPLLSSSHNPSPSRLDLAPIYRPQALQHLVALRDRYPLPPPKSLPPEREQDRFVVIYPSEPPNSKSCPYQSYPQHNNIVLRNPSIRLLPIGAVWYKQPPETPPTRLILHFHSGAYAVPIALKAAGDRGCSAKPSVPILQVQYRLSGPTSSKSNETCFPAALQDAITTYWYVLDTLKVHSSQVILSGDSAGGNLVLALLRYLSAPPQTTETEDPDKGSREEDPPITPLPIPRSVFLWSPWLDLTLTSTASIDRHCNAKTDFLHSALAEWGASCYTP</sequence>
<evidence type="ECO:0000256" key="2">
    <source>
        <dbReference type="ARBA" id="ARBA00022801"/>
    </source>
</evidence>
<dbReference type="Pfam" id="PF07859">
    <property type="entry name" value="Abhydrolase_3"/>
    <property type="match status" value="1"/>
</dbReference>
<dbReference type="OrthoDB" id="2152029at2759"/>
<dbReference type="VEuPathDB" id="FungiDB:BO71DRAFT_456701"/>
<dbReference type="GO" id="GO:0016787">
    <property type="term" value="F:hydrolase activity"/>
    <property type="evidence" value="ECO:0007669"/>
    <property type="project" value="UniProtKB-KW"/>
</dbReference>
<dbReference type="PROSITE" id="PS01174">
    <property type="entry name" value="LIPASE_GDXG_SER"/>
    <property type="match status" value="1"/>
</dbReference>
<dbReference type="InterPro" id="IPR033140">
    <property type="entry name" value="Lipase_GDXG_put_SER_AS"/>
</dbReference>
<dbReference type="PANTHER" id="PTHR48081">
    <property type="entry name" value="AB HYDROLASE SUPERFAMILY PROTEIN C4A8.06C"/>
    <property type="match status" value="1"/>
</dbReference>
<dbReference type="InterPro" id="IPR029058">
    <property type="entry name" value="AB_hydrolase_fold"/>
</dbReference>
<gene>
    <name evidence="6" type="ORF">BO71DRAFT_456701</name>
</gene>
<dbReference type="PANTHER" id="PTHR48081:SF17">
    <property type="entry name" value="ALPHA_BETA HYDROLASE FOLD-3 DOMAIN-CONTAINING PROTEIN"/>
    <property type="match status" value="1"/>
</dbReference>
<feature type="region of interest" description="Disordered" evidence="4">
    <location>
        <begin position="225"/>
        <end position="246"/>
    </location>
</feature>
<reference evidence="6 7" key="1">
    <citation type="submission" date="2018-02" db="EMBL/GenBank/DDBJ databases">
        <title>The genomes of Aspergillus section Nigri reveals drivers in fungal speciation.</title>
        <authorList>
            <consortium name="DOE Joint Genome Institute"/>
            <person name="Vesth T.C."/>
            <person name="Nybo J."/>
            <person name="Theobald S."/>
            <person name="Brandl J."/>
            <person name="Frisvad J.C."/>
            <person name="Nielsen K.F."/>
            <person name="Lyhne E.K."/>
            <person name="Kogle M.E."/>
            <person name="Kuo A."/>
            <person name="Riley R."/>
            <person name="Clum A."/>
            <person name="Nolan M."/>
            <person name="Lipzen A."/>
            <person name="Salamov A."/>
            <person name="Henrissat B."/>
            <person name="Wiebenga A."/>
            <person name="De vries R.P."/>
            <person name="Grigoriev I.V."/>
            <person name="Mortensen U.H."/>
            <person name="Andersen M.R."/>
            <person name="Baker S.E."/>
        </authorList>
    </citation>
    <scope>NUCLEOTIDE SEQUENCE [LARGE SCALE GENOMIC DNA]</scope>
    <source>
        <strain evidence="6 7">CBS 707.79</strain>
    </source>
</reference>
<dbReference type="InterPro" id="IPR050300">
    <property type="entry name" value="GDXG_lipolytic_enzyme"/>
</dbReference>
<keyword evidence="2" id="KW-0378">Hydrolase</keyword>
<evidence type="ECO:0000256" key="1">
    <source>
        <dbReference type="ARBA" id="ARBA00010515"/>
    </source>
</evidence>
<dbReference type="AlphaFoldDB" id="A0A319DEH4"/>
<dbReference type="SUPFAM" id="SSF53474">
    <property type="entry name" value="alpha/beta-Hydrolases"/>
    <property type="match status" value="1"/>
</dbReference>
<dbReference type="Gene3D" id="3.40.50.1820">
    <property type="entry name" value="alpha/beta hydrolase"/>
    <property type="match status" value="1"/>
</dbReference>
<dbReference type="InterPro" id="IPR013094">
    <property type="entry name" value="AB_hydrolase_3"/>
</dbReference>
<feature type="active site" evidence="3">
    <location>
        <position position="208"/>
    </location>
</feature>
<comment type="similarity">
    <text evidence="1">Belongs to the 'GDXG' lipolytic enzyme family.</text>
</comment>
<dbReference type="EMBL" id="KZ825911">
    <property type="protein sequence ID" value="PYH92657.1"/>
    <property type="molecule type" value="Genomic_DNA"/>
</dbReference>